<dbReference type="AlphaFoldDB" id="A0A3B0MWE9"/>
<gene>
    <name evidence="3" type="ORF">TAT_000308600</name>
    <name evidence="4" type="ORF">TAV_000308600</name>
</gene>
<protein>
    <submittedName>
        <fullName evidence="3">Pumilio-family RNA-binding protein, putative</fullName>
    </submittedName>
</protein>
<dbReference type="Pfam" id="PF22493">
    <property type="entry name" value="PUF_NOP9"/>
    <property type="match status" value="1"/>
</dbReference>
<dbReference type="GO" id="GO:0030686">
    <property type="term" value="C:90S preribosome"/>
    <property type="evidence" value="ECO:0007669"/>
    <property type="project" value="TreeGrafter"/>
</dbReference>
<dbReference type="InterPro" id="IPR011989">
    <property type="entry name" value="ARM-like"/>
</dbReference>
<dbReference type="VEuPathDB" id="PiroplasmaDB:TA09210"/>
<dbReference type="PANTHER" id="PTHR13102">
    <property type="entry name" value="NUCLEOLAR PROTEIN 9"/>
    <property type="match status" value="1"/>
</dbReference>
<evidence type="ECO:0000256" key="2">
    <source>
        <dbReference type="PROSITE-ProRule" id="PRU00317"/>
    </source>
</evidence>
<reference evidence="3" key="1">
    <citation type="submission" date="2018-07" db="EMBL/GenBank/DDBJ databases">
        <authorList>
            <person name="Quirk P.G."/>
            <person name="Krulwich T.A."/>
        </authorList>
    </citation>
    <scope>NUCLEOTIDE SEQUENCE</scope>
    <source>
        <strain evidence="3">Anand</strain>
    </source>
</reference>
<keyword evidence="1" id="KW-0677">Repeat</keyword>
<dbReference type="GO" id="GO:0030688">
    <property type="term" value="C:preribosome, small subunit precursor"/>
    <property type="evidence" value="ECO:0007669"/>
    <property type="project" value="TreeGrafter"/>
</dbReference>
<evidence type="ECO:0000313" key="4">
    <source>
        <dbReference type="EMBL" id="SVP94673.1"/>
    </source>
</evidence>
<name>A0A3B0MWE9_THEAN</name>
<organism evidence="3">
    <name type="scientific">Theileria annulata</name>
    <dbReference type="NCBI Taxonomy" id="5874"/>
    <lineage>
        <taxon>Eukaryota</taxon>
        <taxon>Sar</taxon>
        <taxon>Alveolata</taxon>
        <taxon>Apicomplexa</taxon>
        <taxon>Aconoidasida</taxon>
        <taxon>Piroplasmida</taxon>
        <taxon>Theileriidae</taxon>
        <taxon>Theileria</taxon>
    </lineage>
</organism>
<evidence type="ECO:0000256" key="1">
    <source>
        <dbReference type="ARBA" id="ARBA00022737"/>
    </source>
</evidence>
<dbReference type="EMBL" id="UIVT01000004">
    <property type="protein sequence ID" value="SVP94085.1"/>
    <property type="molecule type" value="Genomic_DNA"/>
</dbReference>
<sequence>MEEKRDLCLVILTNMYIKSDFIKLCKDVVGSSVFQNSLNCMTSFNKFDEEFDKILLHITRKIEDQCLYELFYHSSGSHYLRTLILSLSNVHDRNQYFSKNNSFDDLKIGFEVPEWRRKLLANWAEILFKDFKNLLQNTQASYTFCLLINVLKITSQLDKKFLMEIIKECIPVVKNVKNSSYILETCLKCSSNYEYTYIFNELISNDLQNLCVNNFANYVVQAFIENPHFQSSHLQYMIQNLNFVVLANSKSSSILWKLCKSCIDLYSCQELFYRKVFNDFKIEKNEEIWFGILSAGKTREEIFIKASGCSILGYLVKFQKSIISDLISSFKQFFKHVIDAGKFVEVTCDKHFSRVLQNMFDVRLGLVPEKFLKSLLGTFLSNALKLSLDMNGCFVLYNYFLTLKPEDKFKVLTKIVQDYDEIKLKSPKYAKLMNLSEFKSNPKLFQKKMEKSESVRELFKDIVKTH</sequence>
<dbReference type="InterPro" id="IPR040000">
    <property type="entry name" value="NOP9"/>
</dbReference>
<dbReference type="GO" id="GO:0003723">
    <property type="term" value="F:RNA binding"/>
    <property type="evidence" value="ECO:0007669"/>
    <property type="project" value="InterPro"/>
</dbReference>
<dbReference type="PROSITE" id="PS50302">
    <property type="entry name" value="PUM"/>
    <property type="match status" value="1"/>
</dbReference>
<dbReference type="InterPro" id="IPR001313">
    <property type="entry name" value="Pumilio_RNA-bd_rpt"/>
</dbReference>
<dbReference type="GO" id="GO:0000480">
    <property type="term" value="P:endonucleolytic cleavage in 5'-ETS of tricistronic rRNA transcript (SSU-rRNA, 5.8S rRNA, LSU-rRNA)"/>
    <property type="evidence" value="ECO:0007669"/>
    <property type="project" value="TreeGrafter"/>
</dbReference>
<dbReference type="Gene3D" id="1.25.10.10">
    <property type="entry name" value="Leucine-rich Repeat Variant"/>
    <property type="match status" value="2"/>
</dbReference>
<dbReference type="GO" id="GO:0000447">
    <property type="term" value="P:endonucleolytic cleavage in ITS1 to separate SSU-rRNA from 5.8S rRNA and LSU-rRNA from tricistronic rRNA transcript (SSU-rRNA, 5.8S rRNA, LSU-rRNA)"/>
    <property type="evidence" value="ECO:0007669"/>
    <property type="project" value="TreeGrafter"/>
</dbReference>
<dbReference type="SMART" id="SM00025">
    <property type="entry name" value="Pumilio"/>
    <property type="match status" value="6"/>
</dbReference>
<accession>A0A3B0MWE9</accession>
<dbReference type="GO" id="GO:0000472">
    <property type="term" value="P:endonucleolytic cleavage to generate mature 5'-end of SSU-rRNA from (SSU-rRNA, 5.8S rRNA, LSU-rRNA)"/>
    <property type="evidence" value="ECO:0007669"/>
    <property type="project" value="TreeGrafter"/>
</dbReference>
<dbReference type="EMBL" id="UIVS01000004">
    <property type="protein sequence ID" value="SVP94673.1"/>
    <property type="molecule type" value="Genomic_DNA"/>
</dbReference>
<dbReference type="InterPro" id="IPR016024">
    <property type="entry name" value="ARM-type_fold"/>
</dbReference>
<dbReference type="PANTHER" id="PTHR13102:SF0">
    <property type="entry name" value="NUCLEOLAR PROTEIN 9"/>
    <property type="match status" value="1"/>
</dbReference>
<dbReference type="GO" id="GO:0000056">
    <property type="term" value="P:ribosomal small subunit export from nucleus"/>
    <property type="evidence" value="ECO:0007669"/>
    <property type="project" value="TreeGrafter"/>
</dbReference>
<feature type="repeat" description="Pumilio" evidence="2">
    <location>
        <begin position="201"/>
        <end position="239"/>
    </location>
</feature>
<evidence type="ECO:0000313" key="3">
    <source>
        <dbReference type="EMBL" id="SVP94085.1"/>
    </source>
</evidence>
<dbReference type="GO" id="GO:0005730">
    <property type="term" value="C:nucleolus"/>
    <property type="evidence" value="ECO:0007669"/>
    <property type="project" value="TreeGrafter"/>
</dbReference>
<proteinExistence type="predicted"/>
<dbReference type="SUPFAM" id="SSF48371">
    <property type="entry name" value="ARM repeat"/>
    <property type="match status" value="1"/>
</dbReference>